<evidence type="ECO:0000313" key="3">
    <source>
        <dbReference type="Proteomes" id="UP000499080"/>
    </source>
</evidence>
<reference evidence="2 3" key="1">
    <citation type="journal article" date="2019" name="Sci. Rep.">
        <title>Orb-weaving spider Araneus ventricosus genome elucidates the spidroin gene catalogue.</title>
        <authorList>
            <person name="Kono N."/>
            <person name="Nakamura H."/>
            <person name="Ohtoshi R."/>
            <person name="Moran D.A.P."/>
            <person name="Shinohara A."/>
            <person name="Yoshida Y."/>
            <person name="Fujiwara M."/>
            <person name="Mori M."/>
            <person name="Tomita M."/>
            <person name="Arakawa K."/>
        </authorList>
    </citation>
    <scope>NUCLEOTIDE SEQUENCE [LARGE SCALE GENOMIC DNA]</scope>
</reference>
<organism evidence="2 3">
    <name type="scientific">Araneus ventricosus</name>
    <name type="common">Orbweaver spider</name>
    <name type="synonym">Epeira ventricosa</name>
    <dbReference type="NCBI Taxonomy" id="182803"/>
    <lineage>
        <taxon>Eukaryota</taxon>
        <taxon>Metazoa</taxon>
        <taxon>Ecdysozoa</taxon>
        <taxon>Arthropoda</taxon>
        <taxon>Chelicerata</taxon>
        <taxon>Arachnida</taxon>
        <taxon>Araneae</taxon>
        <taxon>Araneomorphae</taxon>
        <taxon>Entelegynae</taxon>
        <taxon>Araneoidea</taxon>
        <taxon>Araneidae</taxon>
        <taxon>Araneus</taxon>
    </lineage>
</organism>
<keyword evidence="1" id="KW-1133">Transmembrane helix</keyword>
<feature type="transmembrane region" description="Helical" evidence="1">
    <location>
        <begin position="357"/>
        <end position="380"/>
    </location>
</feature>
<feature type="transmembrane region" description="Helical" evidence="1">
    <location>
        <begin position="120"/>
        <end position="139"/>
    </location>
</feature>
<sequence length="453" mass="52601">MILTRSDKISKIKVFGKSVEYKRKCSSRISKRCLSHSRGGNATRKTLSSNKENVNVFKRAEFKNGISCISCLQEEFSLIFTLFQIFGIEVLINDESGNVHPLEKKYKESMKRIVTGKLRIAVKLFILVIFFLKSTIQILRLTFSQDKRNEFTNLVIVVLLQIFYSSIFKRSVMLFRLTEYLSKILIMMPPVNFKNAKYSIAVCFLVIEIAASFAVLYRSFMGNHLINNEKKHFIEINPIRKMMNLNPWYTFLVIQILELVFFHIASSVILLFVIYYIQTCRYLRMLYKRFICQFNERCSLEELKWMICASRNINNFVGIFDKNLSYHAFIAVLICMIGTFWGGYCAMVSREKMDYEYFFSLMIPSCACLSLQLLIMISGLMVNEMVIRSNCTSQKLSSIKLESSKKVISIISKNFTQENTMTLWKIYPFDRSLIVASLGTLLTYGILFATLGK</sequence>
<protein>
    <recommendedName>
        <fullName evidence="4">Gustatory receptor</fullName>
    </recommendedName>
</protein>
<evidence type="ECO:0008006" key="4">
    <source>
        <dbReference type="Google" id="ProtNLM"/>
    </source>
</evidence>
<gene>
    <name evidence="2" type="ORF">AVEN_103200_1</name>
</gene>
<dbReference type="AlphaFoldDB" id="A0A4Y2FUN2"/>
<keyword evidence="1" id="KW-0812">Transmembrane</keyword>
<feature type="transmembrane region" description="Helical" evidence="1">
    <location>
        <begin position="433"/>
        <end position="451"/>
    </location>
</feature>
<proteinExistence type="predicted"/>
<keyword evidence="3" id="KW-1185">Reference proteome</keyword>
<feature type="transmembrane region" description="Helical" evidence="1">
    <location>
        <begin position="324"/>
        <end position="345"/>
    </location>
</feature>
<feature type="transmembrane region" description="Helical" evidence="1">
    <location>
        <begin position="248"/>
        <end position="277"/>
    </location>
</feature>
<evidence type="ECO:0000313" key="2">
    <source>
        <dbReference type="EMBL" id="GBM44737.1"/>
    </source>
</evidence>
<evidence type="ECO:0000256" key="1">
    <source>
        <dbReference type="SAM" id="Phobius"/>
    </source>
</evidence>
<dbReference type="Proteomes" id="UP000499080">
    <property type="component" value="Unassembled WGS sequence"/>
</dbReference>
<name>A0A4Y2FUN2_ARAVE</name>
<feature type="transmembrane region" description="Helical" evidence="1">
    <location>
        <begin position="151"/>
        <end position="167"/>
    </location>
</feature>
<keyword evidence="1" id="KW-0472">Membrane</keyword>
<dbReference type="EMBL" id="BGPR01001074">
    <property type="protein sequence ID" value="GBM44737.1"/>
    <property type="molecule type" value="Genomic_DNA"/>
</dbReference>
<comment type="caution">
    <text evidence="2">The sequence shown here is derived from an EMBL/GenBank/DDBJ whole genome shotgun (WGS) entry which is preliminary data.</text>
</comment>
<accession>A0A4Y2FUN2</accession>
<feature type="transmembrane region" description="Helical" evidence="1">
    <location>
        <begin position="198"/>
        <end position="217"/>
    </location>
</feature>